<dbReference type="PANTHER" id="PTHR30146:SF109">
    <property type="entry name" value="HTH-TYPE TRANSCRIPTIONAL REGULATOR GALS"/>
    <property type="match status" value="1"/>
</dbReference>
<evidence type="ECO:0000256" key="1">
    <source>
        <dbReference type="ARBA" id="ARBA00023015"/>
    </source>
</evidence>
<protein>
    <submittedName>
        <fullName evidence="6">LacI family transcriptional regulator</fullName>
    </submittedName>
</protein>
<keyword evidence="2" id="KW-0238">DNA-binding</keyword>
<keyword evidence="7" id="KW-1185">Reference proteome</keyword>
<evidence type="ECO:0000256" key="2">
    <source>
        <dbReference type="ARBA" id="ARBA00023125"/>
    </source>
</evidence>
<sequence length="336" mass="37535">MKITIKEVAKMAGVSPSTVSRVISDSPRISDETKKEVREAMEKLKYHPNAIARSLVNKATNTVGIVMPQSVEKAILNPFFPQALSGISAAAHEQNYCILLSTGNTEEEQLESVRNIVMSGRVDGVIIMYSSVDNLVLEEVKRLGTPAIIIGKPLDSKETMYVDNDNVEAAFKVTERLINNGHKRIAFFGGYFKFIVSLDRLDGYTRALKENNIEFEKKYIVEIADLLKENAYERMKELLKLDNRPTAVVATDDVLAFGVMDAIKEAKLKIPEDIEIISFNNVPYDEFYSPSLTSVDIDAYSLGYESARLIIENMKGIADGDKVIVPTRIIDRESSR</sequence>
<dbReference type="RefSeq" id="WP_264849273.1">
    <property type="nucleotide sequence ID" value="NZ_BRXR01000001.1"/>
</dbReference>
<dbReference type="PANTHER" id="PTHR30146">
    <property type="entry name" value="LACI-RELATED TRANSCRIPTIONAL REPRESSOR"/>
    <property type="match status" value="1"/>
</dbReference>
<name>A0ABQ5N465_9CLOT</name>
<evidence type="ECO:0000256" key="3">
    <source>
        <dbReference type="ARBA" id="ARBA00023163"/>
    </source>
</evidence>
<dbReference type="Pfam" id="PF13377">
    <property type="entry name" value="Peripla_BP_3"/>
    <property type="match status" value="1"/>
</dbReference>
<evidence type="ECO:0000313" key="7">
    <source>
        <dbReference type="Proteomes" id="UP001208567"/>
    </source>
</evidence>
<dbReference type="InterPro" id="IPR001387">
    <property type="entry name" value="Cro/C1-type_HTH"/>
</dbReference>
<keyword evidence="3" id="KW-0804">Transcription</keyword>
<organism evidence="6 7">
    <name type="scientific">Clostridium omnivorum</name>
    <dbReference type="NCBI Taxonomy" id="1604902"/>
    <lineage>
        <taxon>Bacteria</taxon>
        <taxon>Bacillati</taxon>
        <taxon>Bacillota</taxon>
        <taxon>Clostridia</taxon>
        <taxon>Eubacteriales</taxon>
        <taxon>Clostridiaceae</taxon>
        <taxon>Clostridium</taxon>
    </lineage>
</organism>
<dbReference type="Pfam" id="PF00356">
    <property type="entry name" value="LacI"/>
    <property type="match status" value="1"/>
</dbReference>
<dbReference type="Proteomes" id="UP001208567">
    <property type="component" value="Unassembled WGS sequence"/>
</dbReference>
<gene>
    <name evidence="6" type="ORF">bsdE14_14120</name>
</gene>
<dbReference type="SMART" id="SM00354">
    <property type="entry name" value="HTH_LACI"/>
    <property type="match status" value="1"/>
</dbReference>
<accession>A0ABQ5N465</accession>
<dbReference type="InterPro" id="IPR000843">
    <property type="entry name" value="HTH_LacI"/>
</dbReference>
<dbReference type="CDD" id="cd01392">
    <property type="entry name" value="HTH_LacI"/>
    <property type="match status" value="1"/>
</dbReference>
<dbReference type="PRINTS" id="PR00036">
    <property type="entry name" value="HTHLACI"/>
</dbReference>
<dbReference type="SUPFAM" id="SSF53822">
    <property type="entry name" value="Periplasmic binding protein-like I"/>
    <property type="match status" value="1"/>
</dbReference>
<dbReference type="InterPro" id="IPR046335">
    <property type="entry name" value="LacI/GalR-like_sensor"/>
</dbReference>
<feature type="domain" description="HTH lacI-type" evidence="4">
    <location>
        <begin position="3"/>
        <end position="57"/>
    </location>
</feature>
<dbReference type="PROSITE" id="PS50943">
    <property type="entry name" value="HTH_CROC1"/>
    <property type="match status" value="1"/>
</dbReference>
<proteinExistence type="predicted"/>
<dbReference type="Gene3D" id="3.40.50.2300">
    <property type="match status" value="2"/>
</dbReference>
<comment type="caution">
    <text evidence="6">The sequence shown here is derived from an EMBL/GenBank/DDBJ whole genome shotgun (WGS) entry which is preliminary data.</text>
</comment>
<keyword evidence="1" id="KW-0805">Transcription regulation</keyword>
<dbReference type="InterPro" id="IPR028082">
    <property type="entry name" value="Peripla_BP_I"/>
</dbReference>
<dbReference type="SUPFAM" id="SSF47413">
    <property type="entry name" value="lambda repressor-like DNA-binding domains"/>
    <property type="match status" value="1"/>
</dbReference>
<dbReference type="InterPro" id="IPR010982">
    <property type="entry name" value="Lambda_DNA-bd_dom_sf"/>
</dbReference>
<dbReference type="CDD" id="cd06294">
    <property type="entry name" value="PBP1_MalR-like"/>
    <property type="match status" value="1"/>
</dbReference>
<dbReference type="Gene3D" id="1.10.260.40">
    <property type="entry name" value="lambda repressor-like DNA-binding domains"/>
    <property type="match status" value="1"/>
</dbReference>
<dbReference type="PROSITE" id="PS50932">
    <property type="entry name" value="HTH_LACI_2"/>
    <property type="match status" value="1"/>
</dbReference>
<evidence type="ECO:0000259" key="5">
    <source>
        <dbReference type="PROSITE" id="PS50943"/>
    </source>
</evidence>
<evidence type="ECO:0000259" key="4">
    <source>
        <dbReference type="PROSITE" id="PS50932"/>
    </source>
</evidence>
<feature type="domain" description="HTH cro/C1-type" evidence="5">
    <location>
        <begin position="2"/>
        <end position="51"/>
    </location>
</feature>
<reference evidence="6 7" key="1">
    <citation type="journal article" date="2024" name="Int. J. Syst. Evol. Microbiol.">
        <title>Clostridium omnivorum sp. nov., isolated from anoxic soil under the treatment of reductive soil disinfestation.</title>
        <authorList>
            <person name="Ueki A."/>
            <person name="Tonouchi A."/>
            <person name="Kaku N."/>
            <person name="Honma S."/>
            <person name="Ueki K."/>
        </authorList>
    </citation>
    <scope>NUCLEOTIDE SEQUENCE [LARGE SCALE GENOMIC DNA]</scope>
    <source>
        <strain evidence="6 7">E14</strain>
    </source>
</reference>
<dbReference type="PROSITE" id="PS00356">
    <property type="entry name" value="HTH_LACI_1"/>
    <property type="match status" value="1"/>
</dbReference>
<evidence type="ECO:0000313" key="6">
    <source>
        <dbReference type="EMBL" id="GLC30002.1"/>
    </source>
</evidence>
<dbReference type="EMBL" id="BRXR01000001">
    <property type="protein sequence ID" value="GLC30002.1"/>
    <property type="molecule type" value="Genomic_DNA"/>
</dbReference>